<dbReference type="InterPro" id="IPR013762">
    <property type="entry name" value="Integrase-like_cat_sf"/>
</dbReference>
<dbReference type="Proteomes" id="UP000184192">
    <property type="component" value="Unassembled WGS sequence"/>
</dbReference>
<dbReference type="InterPro" id="IPR010998">
    <property type="entry name" value="Integrase_recombinase_N"/>
</dbReference>
<dbReference type="RefSeq" id="WP_073314929.1">
    <property type="nucleotide sequence ID" value="NZ_FQZN01000044.1"/>
</dbReference>
<name>A0A1M6L678_9BACE</name>
<evidence type="ECO:0000256" key="3">
    <source>
        <dbReference type="ARBA" id="ARBA00023172"/>
    </source>
</evidence>
<dbReference type="GO" id="GO:0003677">
    <property type="term" value="F:DNA binding"/>
    <property type="evidence" value="ECO:0007669"/>
    <property type="project" value="UniProtKB-UniRule"/>
</dbReference>
<dbReference type="GO" id="GO:0006310">
    <property type="term" value="P:DNA recombination"/>
    <property type="evidence" value="ECO:0007669"/>
    <property type="project" value="UniProtKB-KW"/>
</dbReference>
<keyword evidence="2 4" id="KW-0238">DNA-binding</keyword>
<dbReference type="InterPro" id="IPR011010">
    <property type="entry name" value="DNA_brk_join_enz"/>
</dbReference>
<evidence type="ECO:0000256" key="1">
    <source>
        <dbReference type="ARBA" id="ARBA00022908"/>
    </source>
</evidence>
<dbReference type="EMBL" id="FQZN01000044">
    <property type="protein sequence ID" value="SHJ66715.1"/>
    <property type="molecule type" value="Genomic_DNA"/>
</dbReference>
<sequence length="431" mass="49805">MATFKAEIQNKRSDGTYNVRIRVTHNRVIRRLSTNIYVTGDDLTRNLKIKNQSVLDQCEPLLKKCRDYCNTLGFEINNMSIDDLVDKLKSHLEGGDVFHLDFIKYTKQKAASMNPGTASTYTIMLSALQRFIKRDHLDITEITTAFLRDFEKFIEAEPSQQGSNRKTEKKDIKPKSGRAVSAYLACVRAIHNKAKAEFNDEDRGLIRIPYSPFKNYKIKPQPKTRKRAVTVEVLQKIINLPYEKEKVGGKWSRYNLAKDCFILSFALVGMNSADMYYADIKALDTVIYNRRKTEGRRDDNAEMRVRVEPCITSLMEKYADPKDKRLFSFYDHYTTPFTFNKALNKGLKQIGKEIGIDGLEFYAARHSWATIARSAAVGIDKATVHEALNHVDNEMKVTDIYIDKDWSVIWEANKKVLELFDWTELELLYLI</sequence>
<dbReference type="InterPro" id="IPR025269">
    <property type="entry name" value="SAM-like_dom"/>
</dbReference>
<dbReference type="Pfam" id="PF13102">
    <property type="entry name" value="Phage_int_SAM_5"/>
    <property type="match status" value="1"/>
</dbReference>
<dbReference type="PANTHER" id="PTHR30349">
    <property type="entry name" value="PHAGE INTEGRASE-RELATED"/>
    <property type="match status" value="1"/>
</dbReference>
<reference evidence="7" key="1">
    <citation type="submission" date="2016-11" db="EMBL/GenBank/DDBJ databases">
        <authorList>
            <person name="Varghese N."/>
            <person name="Submissions S."/>
        </authorList>
    </citation>
    <scope>NUCLEOTIDE SEQUENCE [LARGE SCALE GENOMIC DNA]</scope>
    <source>
        <strain evidence="7">DSM 26884</strain>
    </source>
</reference>
<dbReference type="GO" id="GO:0015074">
    <property type="term" value="P:DNA integration"/>
    <property type="evidence" value="ECO:0007669"/>
    <property type="project" value="UniProtKB-KW"/>
</dbReference>
<gene>
    <name evidence="6" type="ORF">SAMN05444350_14446</name>
</gene>
<feature type="domain" description="Core-binding (CB)" evidence="5">
    <location>
        <begin position="79"/>
        <end position="195"/>
    </location>
</feature>
<keyword evidence="1" id="KW-0229">DNA integration</keyword>
<accession>A0A1M6L678</accession>
<keyword evidence="3" id="KW-0233">DNA recombination</keyword>
<evidence type="ECO:0000259" key="5">
    <source>
        <dbReference type="PROSITE" id="PS51900"/>
    </source>
</evidence>
<dbReference type="GeneID" id="92714563"/>
<dbReference type="Gene3D" id="1.10.150.130">
    <property type="match status" value="1"/>
</dbReference>
<proteinExistence type="predicted"/>
<dbReference type="PANTHER" id="PTHR30349:SF64">
    <property type="entry name" value="PROPHAGE INTEGRASE INTD-RELATED"/>
    <property type="match status" value="1"/>
</dbReference>
<evidence type="ECO:0000313" key="6">
    <source>
        <dbReference type="EMBL" id="SHJ66715.1"/>
    </source>
</evidence>
<keyword evidence="7" id="KW-1185">Reference proteome</keyword>
<dbReference type="eggNOG" id="COG0582">
    <property type="taxonomic scope" value="Bacteria"/>
</dbReference>
<organism evidence="6 7">
    <name type="scientific">Bacteroides stercorirosoris</name>
    <dbReference type="NCBI Taxonomy" id="871324"/>
    <lineage>
        <taxon>Bacteria</taxon>
        <taxon>Pseudomonadati</taxon>
        <taxon>Bacteroidota</taxon>
        <taxon>Bacteroidia</taxon>
        <taxon>Bacteroidales</taxon>
        <taxon>Bacteroidaceae</taxon>
        <taxon>Bacteroides</taxon>
    </lineage>
</organism>
<dbReference type="InterPro" id="IPR050090">
    <property type="entry name" value="Tyrosine_recombinase_XerCD"/>
</dbReference>
<dbReference type="Gene3D" id="1.10.443.10">
    <property type="entry name" value="Intergrase catalytic core"/>
    <property type="match status" value="1"/>
</dbReference>
<evidence type="ECO:0000256" key="2">
    <source>
        <dbReference type="ARBA" id="ARBA00023125"/>
    </source>
</evidence>
<protein>
    <submittedName>
        <fullName evidence="6">Phage integrase family protein</fullName>
    </submittedName>
</protein>
<dbReference type="PROSITE" id="PS51900">
    <property type="entry name" value="CB"/>
    <property type="match status" value="1"/>
</dbReference>
<dbReference type="AlphaFoldDB" id="A0A1M6L678"/>
<evidence type="ECO:0000313" key="7">
    <source>
        <dbReference type="Proteomes" id="UP000184192"/>
    </source>
</evidence>
<dbReference type="InterPro" id="IPR044068">
    <property type="entry name" value="CB"/>
</dbReference>
<dbReference type="SUPFAM" id="SSF56349">
    <property type="entry name" value="DNA breaking-rejoining enzymes"/>
    <property type="match status" value="1"/>
</dbReference>
<evidence type="ECO:0000256" key="4">
    <source>
        <dbReference type="PROSITE-ProRule" id="PRU01248"/>
    </source>
</evidence>